<proteinExistence type="predicted"/>
<comment type="caution">
    <text evidence="2">The sequence shown here is derived from an EMBL/GenBank/DDBJ whole genome shotgun (WGS) entry which is preliminary data.</text>
</comment>
<dbReference type="SUPFAM" id="SSF51984">
    <property type="entry name" value="MurCD N-terminal domain"/>
    <property type="match status" value="1"/>
</dbReference>
<feature type="transmembrane region" description="Helical" evidence="1">
    <location>
        <begin position="12"/>
        <end position="31"/>
    </location>
</feature>
<accession>A0A1G2D3F2</accession>
<keyword evidence="1" id="KW-1133">Transmembrane helix</keyword>
<reference evidence="2 3" key="1">
    <citation type="journal article" date="2016" name="Nat. Commun.">
        <title>Thousands of microbial genomes shed light on interconnected biogeochemical processes in an aquifer system.</title>
        <authorList>
            <person name="Anantharaman K."/>
            <person name="Brown C.T."/>
            <person name="Hug L.A."/>
            <person name="Sharon I."/>
            <person name="Castelle C.J."/>
            <person name="Probst A.J."/>
            <person name="Thomas B.C."/>
            <person name="Singh A."/>
            <person name="Wilkins M.J."/>
            <person name="Karaoz U."/>
            <person name="Brodie E.L."/>
            <person name="Williams K.H."/>
            <person name="Hubbard S.S."/>
            <person name="Banfield J.F."/>
        </authorList>
    </citation>
    <scope>NUCLEOTIDE SEQUENCE [LARGE SCALE GENOMIC DNA]</scope>
</reference>
<dbReference type="EMBL" id="MHLL01000063">
    <property type="protein sequence ID" value="OGZ07278.1"/>
    <property type="molecule type" value="Genomic_DNA"/>
</dbReference>
<keyword evidence="1" id="KW-0812">Transmembrane</keyword>
<name>A0A1G2D3F2_9BACT</name>
<evidence type="ECO:0000313" key="2">
    <source>
        <dbReference type="EMBL" id="OGZ07278.1"/>
    </source>
</evidence>
<evidence type="ECO:0000256" key="1">
    <source>
        <dbReference type="SAM" id="Phobius"/>
    </source>
</evidence>
<protein>
    <submittedName>
        <fullName evidence="2">Uncharacterized protein</fullName>
    </submittedName>
</protein>
<gene>
    <name evidence="2" type="ORF">A3D65_02160</name>
</gene>
<dbReference type="Proteomes" id="UP000177996">
    <property type="component" value="Unassembled WGS sequence"/>
</dbReference>
<sequence>MGYTHGPITYQKAYFVGVGGIGVSALVWLFASRGAPALKYLASIHPPQCGGILDAPNNLPVIYDYGQLKKS</sequence>
<keyword evidence="1" id="KW-0472">Membrane</keyword>
<organism evidence="2 3">
    <name type="scientific">Candidatus Lloydbacteria bacterium RIFCSPHIGHO2_02_FULL_50_13</name>
    <dbReference type="NCBI Taxonomy" id="1798661"/>
    <lineage>
        <taxon>Bacteria</taxon>
        <taxon>Candidatus Lloydiibacteriota</taxon>
    </lineage>
</organism>
<dbReference type="AlphaFoldDB" id="A0A1G2D3F2"/>
<evidence type="ECO:0000313" key="3">
    <source>
        <dbReference type="Proteomes" id="UP000177996"/>
    </source>
</evidence>